<evidence type="ECO:0008006" key="5">
    <source>
        <dbReference type="Google" id="ProtNLM"/>
    </source>
</evidence>
<organism evidence="3 4">
    <name type="scientific">Prorocentrum cordatum</name>
    <dbReference type="NCBI Taxonomy" id="2364126"/>
    <lineage>
        <taxon>Eukaryota</taxon>
        <taxon>Sar</taxon>
        <taxon>Alveolata</taxon>
        <taxon>Dinophyceae</taxon>
        <taxon>Prorocentrales</taxon>
        <taxon>Prorocentraceae</taxon>
        <taxon>Prorocentrum</taxon>
    </lineage>
</organism>
<evidence type="ECO:0000256" key="1">
    <source>
        <dbReference type="ARBA" id="ARBA00022837"/>
    </source>
</evidence>
<comment type="caution">
    <text evidence="3">The sequence shown here is derived from an EMBL/GenBank/DDBJ whole genome shotgun (WGS) entry which is preliminary data.</text>
</comment>
<feature type="region of interest" description="Disordered" evidence="2">
    <location>
        <begin position="1"/>
        <end position="28"/>
    </location>
</feature>
<protein>
    <recommendedName>
        <fullName evidence="5">Calmodulin</fullName>
    </recommendedName>
</protein>
<name>A0ABN9UYE3_9DINO</name>
<feature type="non-terminal residue" evidence="3">
    <location>
        <position position="203"/>
    </location>
</feature>
<dbReference type="PROSITE" id="PS00018">
    <property type="entry name" value="EF_HAND_1"/>
    <property type="match status" value="1"/>
</dbReference>
<gene>
    <name evidence="3" type="ORF">PCOR1329_LOCUS52754</name>
</gene>
<evidence type="ECO:0000313" key="3">
    <source>
        <dbReference type="EMBL" id="CAK0865159.1"/>
    </source>
</evidence>
<dbReference type="SUPFAM" id="SSF47473">
    <property type="entry name" value="EF-hand"/>
    <property type="match status" value="1"/>
</dbReference>
<reference evidence="3" key="1">
    <citation type="submission" date="2023-10" db="EMBL/GenBank/DDBJ databases">
        <authorList>
            <person name="Chen Y."/>
            <person name="Shah S."/>
            <person name="Dougan E. K."/>
            <person name="Thang M."/>
            <person name="Chan C."/>
        </authorList>
    </citation>
    <scope>NUCLEOTIDE SEQUENCE [LARGE SCALE GENOMIC DNA]</scope>
</reference>
<dbReference type="InterPro" id="IPR011992">
    <property type="entry name" value="EF-hand-dom_pair"/>
</dbReference>
<dbReference type="EMBL" id="CAUYUJ010016421">
    <property type="protein sequence ID" value="CAK0865159.1"/>
    <property type="molecule type" value="Genomic_DNA"/>
</dbReference>
<dbReference type="Proteomes" id="UP001189429">
    <property type="component" value="Unassembled WGS sequence"/>
</dbReference>
<evidence type="ECO:0000313" key="4">
    <source>
        <dbReference type="Proteomes" id="UP001189429"/>
    </source>
</evidence>
<dbReference type="InterPro" id="IPR018247">
    <property type="entry name" value="EF_Hand_1_Ca_BS"/>
</dbReference>
<sequence>MGKKVGKKKVAVKTGSSAPKAAQEKEERVDLLNDLGDATPDFKRVLIELFGRFDVDADKLLNKAELLAFSRTANPTGREFTTTELEEMCEHFDWKGQGPNSGGLTLRGWLQMYVTQTGGDEEETWRDLHQLGYDGQLQKLSEKKKRTKCEALQLKLEALVALGEAADVEGFVSSFVPVDLAEDERTEFAERLRKDDNAELKSI</sequence>
<keyword evidence="4" id="KW-1185">Reference proteome</keyword>
<dbReference type="Gene3D" id="1.10.238.10">
    <property type="entry name" value="EF-hand"/>
    <property type="match status" value="1"/>
</dbReference>
<keyword evidence="1" id="KW-0106">Calcium</keyword>
<accession>A0ABN9UYE3</accession>
<feature type="compositionally biased region" description="Basic residues" evidence="2">
    <location>
        <begin position="1"/>
        <end position="11"/>
    </location>
</feature>
<proteinExistence type="predicted"/>
<evidence type="ECO:0000256" key="2">
    <source>
        <dbReference type="SAM" id="MobiDB-lite"/>
    </source>
</evidence>